<sequence>MLKQDGATPPDRFGACHSKSTRYHLNVVFQFILGYYFFEVIAMKPINFSKSKPTIEELSDRIDAYNRRASELLQRTRPFTREDLAGIRELRKSLEEEYREYNLVRNDFLHSGPGTYYKYYKWIQDAVQYTSGRLTSNSAIGFLSDVKSATINWKARS</sequence>
<keyword evidence="4" id="KW-1185">Reference proteome</keyword>
<keyword evidence="2" id="KW-0812">Transmembrane</keyword>
<feature type="coiled-coil region" evidence="1">
    <location>
        <begin position="55"/>
        <end position="107"/>
    </location>
</feature>
<reference evidence="3 4" key="1">
    <citation type="journal article" date="1997" name="Mol. Microbiol.">
        <title>Molecular analysis of the cos region of the Lactobacillus casei bacteriophage A2. Gene product 3, gp3, specifically binds to its downstream cos region.</title>
        <authorList>
            <person name="Garcia P."/>
            <person name="Alonso J.C."/>
            <person name="Suarez J.E."/>
        </authorList>
    </citation>
    <scope>NUCLEOTIDE SEQUENCE [LARGE SCALE GENOMIC DNA]</scope>
</reference>
<accession>Q8LTA5</accession>
<reference evidence="3 4" key="6">
    <citation type="journal article" date="2002" name="J. Bacteriol.">
        <title>The dilemma of phage taxonomy illustrated by comparative genomics of Sfi21-like Siphoviridae in lactic acid bacteria.</title>
        <authorList>
            <person name="Proux C."/>
            <person name="van Sinderen D."/>
            <person name="Suarez J."/>
            <person name="Garcia P."/>
            <person name="Ladero V."/>
            <person name="Fitzgerald G.F."/>
            <person name="Desiere F."/>
            <person name="Brussow H."/>
        </authorList>
    </citation>
    <scope>NUCLEOTIDE SEQUENCE</scope>
</reference>
<evidence type="ECO:0000313" key="3">
    <source>
        <dbReference type="EMBL" id="CAD43922.1"/>
    </source>
</evidence>
<evidence type="ECO:0000256" key="1">
    <source>
        <dbReference type="SAM" id="Coils"/>
    </source>
</evidence>
<feature type="transmembrane region" description="Helical" evidence="2">
    <location>
        <begin position="23"/>
        <end position="42"/>
    </location>
</feature>
<keyword evidence="2" id="KW-1133">Transmembrane helix</keyword>
<evidence type="ECO:0000313" key="4">
    <source>
        <dbReference type="Proteomes" id="UP000000879"/>
    </source>
</evidence>
<evidence type="ECO:0000256" key="2">
    <source>
        <dbReference type="SAM" id="Phobius"/>
    </source>
</evidence>
<dbReference type="OrthoDB" id="18612at10239"/>
<reference evidence="3 4" key="2">
    <citation type="journal article" date="1998" name="J. Bacteriol.">
        <title>Identification of the repressor-encoding gene of the Lactobacillus bacteriophage A2.</title>
        <authorList>
            <person name="Ladero V."/>
            <person name="Garcia P."/>
            <person name="Bascaran V."/>
            <person name="Herrero M."/>
            <person name="Alvarez M."/>
            <person name="Suarez J.E."/>
        </authorList>
    </citation>
    <scope>NUCLEOTIDE SEQUENCE [LARGE SCALE GENOMIC DNA]</scope>
</reference>
<dbReference type="Proteomes" id="UP000000879">
    <property type="component" value="Segment"/>
</dbReference>
<organism evidence="3 4">
    <name type="scientific">Lactobacillus phage A2</name>
    <dbReference type="NCBI Taxonomy" id="51369"/>
    <lineage>
        <taxon>Viruses</taxon>
        <taxon>Duplodnaviria</taxon>
        <taxon>Heunggongvirae</taxon>
        <taxon>Uroviricota</taxon>
        <taxon>Caudoviricetes</taxon>
        <taxon>Ashduovirus</taxon>
        <taxon>Ashduovirus A2</taxon>
    </lineage>
</organism>
<dbReference type="RefSeq" id="NP_680534.1">
    <property type="nucleotide sequence ID" value="NC_004112.1"/>
</dbReference>
<reference evidence="3 4" key="5">
    <citation type="journal article" date="2000" name="Virology">
        <title>Characterization of the DNA replication module of bacteriophage A2 and use of its origin of replication as a defense against infection during milk fermentation by Lactobacillus casei.</title>
        <authorList>
            <person name="Moscoso M."/>
            <person name="Suarez J.E."/>
        </authorList>
    </citation>
    <scope>NUCLEOTIDE SEQUENCE [LARGE SCALE GENOMIC DNA]</scope>
</reference>
<name>Q8LTA5_9CAUD</name>
<protein>
    <submittedName>
        <fullName evidence="3">Uncharacterized protein</fullName>
    </submittedName>
</protein>
<reference evidence="3 4" key="3">
    <citation type="journal article" date="1998" name="Virology">
        <title>The site-specific recombination system of the Lactobacillus species bacteriophage A2 integrates in gram-positive and gram-negative bacteria.</title>
        <authorList>
            <person name="Alvarez M.A."/>
            <person name="Herrero M."/>
            <person name="Suarez J.E."/>
        </authorList>
    </citation>
    <scope>NUCLEOTIDE SEQUENCE [LARGE SCALE GENOMIC DNA]</scope>
</reference>
<dbReference type="GeneID" id="951693"/>
<proteinExistence type="predicted"/>
<dbReference type="KEGG" id="vg:951693"/>
<keyword evidence="1" id="KW-0175">Coiled coil</keyword>
<keyword evidence="2" id="KW-0472">Membrane</keyword>
<dbReference type="EMBL" id="AJ251789">
    <property type="protein sequence ID" value="CAD43922.1"/>
    <property type="molecule type" value="Genomic_DNA"/>
</dbReference>
<reference evidence="3 4" key="4">
    <citation type="journal article" date="1999" name="J. Virol.">
        <title>Cooperative interaction of CI protein regulates lysogeny of Lactobacillus casei by bacteriophage A2.</title>
        <authorList>
            <person name="Garcia P."/>
            <person name="Ladero V."/>
            <person name="Alonso J.C."/>
            <person name="Suarez J.E."/>
        </authorList>
    </citation>
    <scope>NUCLEOTIDE SEQUENCE [LARGE SCALE GENOMIC DNA]</scope>
</reference>